<evidence type="ECO:0000313" key="2">
    <source>
        <dbReference type="Proteomes" id="UP001595907"/>
    </source>
</evidence>
<organism evidence="1 2">
    <name type="scientific">Ferruginibacter yonginensis</name>
    <dbReference type="NCBI Taxonomy" id="1310416"/>
    <lineage>
        <taxon>Bacteria</taxon>
        <taxon>Pseudomonadati</taxon>
        <taxon>Bacteroidota</taxon>
        <taxon>Chitinophagia</taxon>
        <taxon>Chitinophagales</taxon>
        <taxon>Chitinophagaceae</taxon>
        <taxon>Ferruginibacter</taxon>
    </lineage>
</organism>
<dbReference type="RefSeq" id="WP_379707908.1">
    <property type="nucleotide sequence ID" value="NZ_JBHSCZ010000001.1"/>
</dbReference>
<gene>
    <name evidence="1" type="ORF">ACFOWM_06260</name>
</gene>
<reference evidence="2" key="1">
    <citation type="journal article" date="2019" name="Int. J. Syst. Evol. Microbiol.">
        <title>The Global Catalogue of Microorganisms (GCM) 10K type strain sequencing project: providing services to taxonomists for standard genome sequencing and annotation.</title>
        <authorList>
            <consortium name="The Broad Institute Genomics Platform"/>
            <consortium name="The Broad Institute Genome Sequencing Center for Infectious Disease"/>
            <person name="Wu L."/>
            <person name="Ma J."/>
        </authorList>
    </citation>
    <scope>NUCLEOTIDE SEQUENCE [LARGE SCALE GENOMIC DNA]</scope>
    <source>
        <strain evidence="2">CECT 8289</strain>
    </source>
</reference>
<sequence length="392" mass="42643">MNGISFNREQGQLGRKAAGEDHVSLLSFYNMELAASNPSLDCTSLPQAITQGLSTTDSMFYYHVAEFFRTAPGARLITAVYQNPSTDYSEIKAKVIESAGVVKQVGIWNGSQAVSYAKIEALNAICEELAALNMPVFSIESPMVDEEDYATLLDLSTVDCPFVSVVIAQDNAGFGVNSTENVQTGIIGAALGALARSQVHTSIAWVERQNMVTDFIKNPVTNQFHPSRELDNLGFLGGTNYSEFTPAQIDALDAKGYIFLRKHVSLAGSYFNHSRTATSVTSDYAFIENTRTMNKVQRAVYAQLLPKLSAPAYIDRNTGFLQADSVAGLEAIAEQGLAQMERDGELSGYAVQIDPEQSILSTSKLQTKVRAVPVGVLREYEVSLGFTLKINQ</sequence>
<comment type="caution">
    <text evidence="1">The sequence shown here is derived from an EMBL/GenBank/DDBJ whole genome shotgun (WGS) entry which is preliminary data.</text>
</comment>
<keyword evidence="2" id="KW-1185">Reference proteome</keyword>
<evidence type="ECO:0000313" key="1">
    <source>
        <dbReference type="EMBL" id="MFC4262470.1"/>
    </source>
</evidence>
<dbReference type="Proteomes" id="UP001595907">
    <property type="component" value="Unassembled WGS sequence"/>
</dbReference>
<protein>
    <submittedName>
        <fullName evidence="1">DUF2586 family protein</fullName>
    </submittedName>
</protein>
<accession>A0ABV8QQB3</accession>
<dbReference type="InterPro" id="IPR019694">
    <property type="entry name" value="Phage_HP1_Orf23"/>
</dbReference>
<proteinExistence type="predicted"/>
<name>A0ABV8QQB3_9BACT</name>
<dbReference type="EMBL" id="JBHSCZ010000001">
    <property type="protein sequence ID" value="MFC4262470.1"/>
    <property type="molecule type" value="Genomic_DNA"/>
</dbReference>
<dbReference type="Pfam" id="PF10758">
    <property type="entry name" value="DUF2586"/>
    <property type="match status" value="1"/>
</dbReference>